<dbReference type="Pfam" id="PF06378">
    <property type="entry name" value="SSAP_Sak"/>
    <property type="match status" value="1"/>
</dbReference>
<dbReference type="Proteomes" id="UP000321397">
    <property type="component" value="Chromosome"/>
</dbReference>
<evidence type="ECO:0000313" key="4">
    <source>
        <dbReference type="Proteomes" id="UP000321397"/>
    </source>
</evidence>
<sequence>MNIKDLKTFEDRYNYDVKKLGMVEKKGKFDYLSWAYAQKLAKIFDEKCTWRIIKNDNGSFVHNGFLLLEMTFLGQTEQHFFPIIDHYNKPIQNPNPYQINTSQMRGFAKLFAMVSGFGLSLYVGEDLAYLDEEKNNQKQQQAKAKKDLTEEEKVKIATNLISKMTSKYQKTIDDFFKIHEVDNINKLNNKEILSLYSKIKELEKKGA</sequence>
<gene>
    <name evidence="3" type="ORF">JMUB3933_1949</name>
</gene>
<feature type="coiled-coil region" evidence="1">
    <location>
        <begin position="127"/>
        <end position="154"/>
    </location>
</feature>
<reference evidence="3 4" key="1">
    <citation type="submission" date="2019-07" db="EMBL/GenBank/DDBJ databases">
        <title>Complete Genome Sequence of Leptotrichia wadei Strain JMUB3933.</title>
        <authorList>
            <person name="Watanabe S."/>
            <person name="Cui L."/>
        </authorList>
    </citation>
    <scope>NUCLEOTIDE SEQUENCE [LARGE SCALE GENOMIC DNA]</scope>
    <source>
        <strain evidence="3 4">JMUB3933</strain>
    </source>
</reference>
<dbReference type="InterPro" id="IPR009425">
    <property type="entry name" value="DSRM_SSAP"/>
</dbReference>
<dbReference type="RefSeq" id="WP_146961896.1">
    <property type="nucleotide sequence ID" value="NZ_AP019834.1"/>
</dbReference>
<evidence type="ECO:0000256" key="1">
    <source>
        <dbReference type="SAM" id="Coils"/>
    </source>
</evidence>
<keyword evidence="1" id="KW-0175">Coiled coil</keyword>
<evidence type="ECO:0000259" key="2">
    <source>
        <dbReference type="Pfam" id="PF06378"/>
    </source>
</evidence>
<accession>A0A510KEW1</accession>
<feature type="domain" description="SSAP RNA binding" evidence="2">
    <location>
        <begin position="15"/>
        <end position="147"/>
    </location>
</feature>
<evidence type="ECO:0000313" key="3">
    <source>
        <dbReference type="EMBL" id="BBM48433.1"/>
    </source>
</evidence>
<protein>
    <recommendedName>
        <fullName evidence="2">SSAP RNA binding domain-containing protein</fullName>
    </recommendedName>
</protein>
<proteinExistence type="predicted"/>
<organism evidence="3 4">
    <name type="scientific">Leptotrichia wadei</name>
    <dbReference type="NCBI Taxonomy" id="157687"/>
    <lineage>
        <taxon>Bacteria</taxon>
        <taxon>Fusobacteriati</taxon>
        <taxon>Fusobacteriota</taxon>
        <taxon>Fusobacteriia</taxon>
        <taxon>Fusobacteriales</taxon>
        <taxon>Leptotrichiaceae</taxon>
        <taxon>Leptotrichia</taxon>
    </lineage>
</organism>
<dbReference type="AlphaFoldDB" id="A0A510KEW1"/>
<name>A0A510KEW1_9FUSO</name>
<dbReference type="EMBL" id="AP019834">
    <property type="protein sequence ID" value="BBM48433.1"/>
    <property type="molecule type" value="Genomic_DNA"/>
</dbReference>